<evidence type="ECO:0000313" key="2">
    <source>
        <dbReference type="EMBL" id="OZG65618.1"/>
    </source>
</evidence>
<keyword evidence="3" id="KW-1185">Reference proteome</keyword>
<sequence length="188" mass="21389">MGNSAFTQEEVAYLNSLPAVSRVTNGRITYTEQFKRDCARRYLHGASPAKLFREAGLDPALIGYKRVERCVARWKIRYADESEHDESSPELSQRMFVPLPKSEGPASRVSQSMTDVLLRQQSRHIDELEQQADMMRHHIAQLEAVLRRRSTVTEAHVTAEFASMIAQSDREDFVPGGCSYVFVNRVRG</sequence>
<name>A0A261G2K7_9BIFI</name>
<dbReference type="Proteomes" id="UP000216074">
    <property type="component" value="Unassembled WGS sequence"/>
</dbReference>
<dbReference type="OrthoDB" id="3231571at2"/>
<dbReference type="AlphaFoldDB" id="A0A261G2K7"/>
<dbReference type="RefSeq" id="WP_094729287.1">
    <property type="nucleotide sequence ID" value="NZ_MWWY01000012.1"/>
</dbReference>
<accession>A0A261G2K7</accession>
<reference evidence="2 3" key="1">
    <citation type="journal article" date="2017" name="BMC Genomics">
        <title>Comparative genomic and phylogenomic analyses of the Bifidobacteriaceae family.</title>
        <authorList>
            <person name="Lugli G.A."/>
            <person name="Milani C."/>
            <person name="Turroni F."/>
            <person name="Duranti S."/>
            <person name="Mancabelli L."/>
            <person name="Mangifesta M."/>
            <person name="Ferrario C."/>
            <person name="Modesto M."/>
            <person name="Mattarelli P."/>
            <person name="Jiri K."/>
            <person name="van Sinderen D."/>
            <person name="Ventura M."/>
        </authorList>
    </citation>
    <scope>NUCLEOTIDE SEQUENCE [LARGE SCALE GENOMIC DNA]</scope>
    <source>
        <strain evidence="2 3">DSM 100202</strain>
    </source>
</reference>
<keyword evidence="1" id="KW-0175">Coiled coil</keyword>
<organism evidence="2 3">
    <name type="scientific">Bifidobacterium hapali</name>
    <dbReference type="NCBI Taxonomy" id="1630172"/>
    <lineage>
        <taxon>Bacteria</taxon>
        <taxon>Bacillati</taxon>
        <taxon>Actinomycetota</taxon>
        <taxon>Actinomycetes</taxon>
        <taxon>Bifidobacteriales</taxon>
        <taxon>Bifidobacteriaceae</taxon>
        <taxon>Bifidobacterium</taxon>
    </lineage>
</organism>
<evidence type="ECO:0000313" key="3">
    <source>
        <dbReference type="Proteomes" id="UP000216074"/>
    </source>
</evidence>
<feature type="coiled-coil region" evidence="1">
    <location>
        <begin position="118"/>
        <end position="145"/>
    </location>
</feature>
<evidence type="ECO:0000256" key="1">
    <source>
        <dbReference type="SAM" id="Coils"/>
    </source>
</evidence>
<dbReference type="EMBL" id="MWWY01000012">
    <property type="protein sequence ID" value="OZG65618.1"/>
    <property type="molecule type" value="Genomic_DNA"/>
</dbReference>
<proteinExistence type="predicted"/>
<protein>
    <submittedName>
        <fullName evidence="2">Uncharacterized protein</fullName>
    </submittedName>
</protein>
<gene>
    <name evidence="2" type="ORF">BHAP_0566</name>
</gene>
<comment type="caution">
    <text evidence="2">The sequence shown here is derived from an EMBL/GenBank/DDBJ whole genome shotgun (WGS) entry which is preliminary data.</text>
</comment>